<dbReference type="EMBL" id="CP099586">
    <property type="protein sequence ID" value="USS44402.1"/>
    <property type="molecule type" value="Genomic_DNA"/>
</dbReference>
<keyword evidence="5" id="KW-0413">Isomerase</keyword>
<dbReference type="InterPro" id="IPR014017">
    <property type="entry name" value="DNA_helicase_UvrD-like_C"/>
</dbReference>
<dbReference type="Pfam" id="PF00580">
    <property type="entry name" value="UvrD-helicase"/>
    <property type="match status" value="1"/>
</dbReference>
<feature type="domain" description="UvrD-like helicase ATP-binding" evidence="10">
    <location>
        <begin position="93"/>
        <end position="137"/>
    </location>
</feature>
<evidence type="ECO:0000256" key="3">
    <source>
        <dbReference type="ARBA" id="ARBA00022806"/>
    </source>
</evidence>
<dbReference type="EC" id="5.6.2.4" evidence="7"/>
<dbReference type="SUPFAM" id="SSF52540">
    <property type="entry name" value="P-loop containing nucleoside triphosphate hydrolases"/>
    <property type="match status" value="1"/>
</dbReference>
<evidence type="ECO:0000256" key="7">
    <source>
        <dbReference type="ARBA" id="ARBA00034808"/>
    </source>
</evidence>
<dbReference type="InterPro" id="IPR027417">
    <property type="entry name" value="P-loop_NTPase"/>
</dbReference>
<protein>
    <recommendedName>
        <fullName evidence="7">DNA 3'-5' helicase</fullName>
        <ecNumber evidence="7">5.6.2.4</ecNumber>
    </recommendedName>
    <alternativeName>
        <fullName evidence="8">DNA 3'-5' helicase II</fullName>
    </alternativeName>
</protein>
<keyword evidence="3" id="KW-0347">Helicase</keyword>
<evidence type="ECO:0000259" key="10">
    <source>
        <dbReference type="Pfam" id="PF00580"/>
    </source>
</evidence>
<evidence type="ECO:0000256" key="4">
    <source>
        <dbReference type="ARBA" id="ARBA00022840"/>
    </source>
</evidence>
<evidence type="ECO:0000256" key="9">
    <source>
        <dbReference type="ARBA" id="ARBA00048988"/>
    </source>
</evidence>
<accession>A0ABY5BBM6</accession>
<keyword evidence="13" id="KW-1185">Reference proteome</keyword>
<comment type="catalytic activity">
    <reaction evidence="6">
        <text>Couples ATP hydrolysis with the unwinding of duplex DNA by translocating in the 3'-5' direction.</text>
        <dbReference type="EC" id="5.6.2.4"/>
    </reaction>
</comment>
<evidence type="ECO:0000313" key="13">
    <source>
        <dbReference type="Proteomes" id="UP001056386"/>
    </source>
</evidence>
<name>A0ABY5BBM6_BURGL</name>
<evidence type="ECO:0000256" key="8">
    <source>
        <dbReference type="ARBA" id="ARBA00034923"/>
    </source>
</evidence>
<sequence length="372" mass="41723">MGDPIELTLFELGQMVVEGLGAYCRSADAQPSISHITVDERIDEHDANTLRQWLLPSVQRLWHESADPNGRSAISPDVTLKLWALAKPYIASDFILFDEAQDSDGVMLSVLERQRHAQIIYVGDPYQQIYEWRGAVNAMEKISAPECALTESFRFGTTVAVLASRLLALMGETTPLRGQETIGTELVEDPTIAPPVDAVLCRKNVTAVWQYAVGLELGHRPTIRMSPAEIEAFADAADMLQAGRRAFRPAAFSLFESWEDARAFSRSAIGVDLLPIVELIDQCGTDYLRRVARHAGMNSSGDYVVSTIHRAKGLEYKRVRIANDFNFKFEEGRFLLEDDEMRLLYVAITRAKHLLDVASLRDDLVRLITQRR</sequence>
<evidence type="ECO:0000259" key="11">
    <source>
        <dbReference type="Pfam" id="PF13361"/>
    </source>
</evidence>
<dbReference type="PANTHER" id="PTHR11070">
    <property type="entry name" value="UVRD / RECB / PCRA DNA HELICASE FAMILY MEMBER"/>
    <property type="match status" value="1"/>
</dbReference>
<keyword evidence="12" id="KW-0614">Plasmid</keyword>
<dbReference type="GO" id="GO:0005524">
    <property type="term" value="F:ATP binding"/>
    <property type="evidence" value="ECO:0007669"/>
    <property type="project" value="UniProtKB-KW"/>
</dbReference>
<proteinExistence type="predicted"/>
<geneLocation type="plasmid" evidence="12 13">
    <name>unnamed3</name>
</geneLocation>
<dbReference type="PANTHER" id="PTHR11070:SF2">
    <property type="entry name" value="ATP-DEPENDENT DNA HELICASE SRS2"/>
    <property type="match status" value="1"/>
</dbReference>
<dbReference type="InterPro" id="IPR014016">
    <property type="entry name" value="UvrD-like_ATP-bd"/>
</dbReference>
<keyword evidence="1" id="KW-0547">Nucleotide-binding</keyword>
<evidence type="ECO:0000256" key="2">
    <source>
        <dbReference type="ARBA" id="ARBA00022801"/>
    </source>
</evidence>
<evidence type="ECO:0000256" key="5">
    <source>
        <dbReference type="ARBA" id="ARBA00023235"/>
    </source>
</evidence>
<keyword evidence="4 12" id="KW-0067">ATP-binding</keyword>
<evidence type="ECO:0000256" key="6">
    <source>
        <dbReference type="ARBA" id="ARBA00034617"/>
    </source>
</evidence>
<reference evidence="12" key="1">
    <citation type="submission" date="2022-06" db="EMBL/GenBank/DDBJ databases">
        <title>Draft genome sequence of Burkholderia glumae strain GR20004 isolated from rice panicle showing bacterial panicle blight.</title>
        <authorList>
            <person name="Choi S.Y."/>
            <person name="Lee Y.H."/>
        </authorList>
    </citation>
    <scope>NUCLEOTIDE SEQUENCE</scope>
    <source>
        <strain evidence="12">GR20004</strain>
        <plasmid evidence="12">unnamed3</plasmid>
    </source>
</reference>
<evidence type="ECO:0000256" key="1">
    <source>
        <dbReference type="ARBA" id="ARBA00022741"/>
    </source>
</evidence>
<dbReference type="RefSeq" id="WP_237711044.1">
    <property type="nucleotide sequence ID" value="NZ_CP023205.1"/>
</dbReference>
<dbReference type="InterPro" id="IPR000212">
    <property type="entry name" value="DNA_helicase_UvrD/REP"/>
</dbReference>
<keyword evidence="2" id="KW-0378">Hydrolase</keyword>
<dbReference type="Proteomes" id="UP001056386">
    <property type="component" value="Plasmid unnamed3"/>
</dbReference>
<dbReference type="Pfam" id="PF13361">
    <property type="entry name" value="UvrD_C"/>
    <property type="match status" value="1"/>
</dbReference>
<evidence type="ECO:0000313" key="12">
    <source>
        <dbReference type="EMBL" id="USS44402.1"/>
    </source>
</evidence>
<organism evidence="12 13">
    <name type="scientific">Burkholderia glumae</name>
    <name type="common">Pseudomonas glumae</name>
    <dbReference type="NCBI Taxonomy" id="337"/>
    <lineage>
        <taxon>Bacteria</taxon>
        <taxon>Pseudomonadati</taxon>
        <taxon>Pseudomonadota</taxon>
        <taxon>Betaproteobacteria</taxon>
        <taxon>Burkholderiales</taxon>
        <taxon>Burkholderiaceae</taxon>
        <taxon>Burkholderia</taxon>
    </lineage>
</organism>
<gene>
    <name evidence="12" type="ORF">NFI99_14115</name>
</gene>
<feature type="domain" description="UvrD-like helicase C-terminal" evidence="11">
    <location>
        <begin position="305"/>
        <end position="356"/>
    </location>
</feature>
<comment type="catalytic activity">
    <reaction evidence="9">
        <text>ATP + H2O = ADP + phosphate + H(+)</text>
        <dbReference type="Rhea" id="RHEA:13065"/>
        <dbReference type="ChEBI" id="CHEBI:15377"/>
        <dbReference type="ChEBI" id="CHEBI:15378"/>
        <dbReference type="ChEBI" id="CHEBI:30616"/>
        <dbReference type="ChEBI" id="CHEBI:43474"/>
        <dbReference type="ChEBI" id="CHEBI:456216"/>
        <dbReference type="EC" id="5.6.2.4"/>
    </reaction>
</comment>
<dbReference type="Gene3D" id="3.40.50.300">
    <property type="entry name" value="P-loop containing nucleotide triphosphate hydrolases"/>
    <property type="match status" value="2"/>
</dbReference>